<feature type="signal peptide" evidence="1">
    <location>
        <begin position="1"/>
        <end position="24"/>
    </location>
</feature>
<keyword evidence="3" id="KW-1185">Reference proteome</keyword>
<dbReference type="RefSeq" id="WP_125435446.1">
    <property type="nucleotide sequence ID" value="NZ_RWIU01000001.1"/>
</dbReference>
<proteinExistence type="predicted"/>
<evidence type="ECO:0000256" key="1">
    <source>
        <dbReference type="SAM" id="SignalP"/>
    </source>
</evidence>
<dbReference type="Proteomes" id="UP000270291">
    <property type="component" value="Unassembled WGS sequence"/>
</dbReference>
<comment type="caution">
    <text evidence="2">The sequence shown here is derived from an EMBL/GenBank/DDBJ whole genome shotgun (WGS) entry which is preliminary data.</text>
</comment>
<dbReference type="AlphaFoldDB" id="A0A428KI11"/>
<organism evidence="2 3">
    <name type="scientific">Hymenobacter perfusus</name>
    <dbReference type="NCBI Taxonomy" id="1236770"/>
    <lineage>
        <taxon>Bacteria</taxon>
        <taxon>Pseudomonadati</taxon>
        <taxon>Bacteroidota</taxon>
        <taxon>Cytophagia</taxon>
        <taxon>Cytophagales</taxon>
        <taxon>Hymenobacteraceae</taxon>
        <taxon>Hymenobacter</taxon>
    </lineage>
</organism>
<name>A0A428KI11_9BACT</name>
<accession>A0A428KI11</accession>
<sequence>MKTKLLSLAFAAVALLANTTVATALPLATASVAMSSVDYQEGFEAGQSVRASLLFDYGGNPHNYAFLTAIDEEIDGAYIYQQNPQSQADYDYWTGYIAGLSKR</sequence>
<feature type="chain" id="PRO_5019231758" evidence="1">
    <location>
        <begin position="25"/>
        <end position="103"/>
    </location>
</feature>
<gene>
    <name evidence="2" type="ORF">EI293_02750</name>
</gene>
<protein>
    <submittedName>
        <fullName evidence="2">Uncharacterized protein</fullName>
    </submittedName>
</protein>
<dbReference type="EMBL" id="RWIU01000001">
    <property type="protein sequence ID" value="RSK46106.1"/>
    <property type="molecule type" value="Genomic_DNA"/>
</dbReference>
<keyword evidence="1" id="KW-0732">Signal</keyword>
<evidence type="ECO:0000313" key="3">
    <source>
        <dbReference type="Proteomes" id="UP000270291"/>
    </source>
</evidence>
<reference evidence="2 3" key="1">
    <citation type="submission" date="2018-12" db="EMBL/GenBank/DDBJ databases">
        <authorList>
            <person name="Feng G."/>
            <person name="Zhu H."/>
        </authorList>
    </citation>
    <scope>NUCLEOTIDE SEQUENCE [LARGE SCALE GENOMIC DNA]</scope>
    <source>
        <strain evidence="2 3">LMG 26000</strain>
    </source>
</reference>
<dbReference type="OrthoDB" id="9915016at2"/>
<evidence type="ECO:0000313" key="2">
    <source>
        <dbReference type="EMBL" id="RSK46106.1"/>
    </source>
</evidence>